<evidence type="ECO:0000313" key="3">
    <source>
        <dbReference type="Proteomes" id="UP000185687"/>
    </source>
</evidence>
<protein>
    <submittedName>
        <fullName evidence="2">Uncharacterized protein</fullName>
    </submittedName>
</protein>
<feature type="compositionally biased region" description="Basic and acidic residues" evidence="1">
    <location>
        <begin position="20"/>
        <end position="45"/>
    </location>
</feature>
<organism evidence="2 3">
    <name type="scientific">Natronorubrum daqingense</name>
    <dbReference type="NCBI Taxonomy" id="588898"/>
    <lineage>
        <taxon>Archaea</taxon>
        <taxon>Methanobacteriati</taxon>
        <taxon>Methanobacteriota</taxon>
        <taxon>Stenosarchaea group</taxon>
        <taxon>Halobacteria</taxon>
        <taxon>Halobacteriales</taxon>
        <taxon>Natrialbaceae</taxon>
        <taxon>Natronorubrum</taxon>
    </lineage>
</organism>
<reference evidence="2 3" key="1">
    <citation type="submission" date="2017-01" db="EMBL/GenBank/DDBJ databases">
        <authorList>
            <person name="Mah S.A."/>
            <person name="Swanson W.J."/>
            <person name="Moy G.W."/>
            <person name="Vacquier V.D."/>
        </authorList>
    </citation>
    <scope>NUCLEOTIDE SEQUENCE [LARGE SCALE GENOMIC DNA]</scope>
    <source>
        <strain evidence="2 3">CGMCC 1.8909</strain>
    </source>
</reference>
<dbReference type="OrthoDB" id="383753at2157"/>
<name>A0A1N7GAK1_9EURY</name>
<accession>A0A1N7GAK1</accession>
<dbReference type="Proteomes" id="UP000185687">
    <property type="component" value="Unassembled WGS sequence"/>
</dbReference>
<proteinExistence type="predicted"/>
<keyword evidence="3" id="KW-1185">Reference proteome</keyword>
<evidence type="ECO:0000313" key="2">
    <source>
        <dbReference type="EMBL" id="SIS09534.1"/>
    </source>
</evidence>
<dbReference type="EMBL" id="FTNP01000011">
    <property type="protein sequence ID" value="SIS09534.1"/>
    <property type="molecule type" value="Genomic_DNA"/>
</dbReference>
<evidence type="ECO:0000256" key="1">
    <source>
        <dbReference type="SAM" id="MobiDB-lite"/>
    </source>
</evidence>
<feature type="compositionally biased region" description="Acidic residues" evidence="1">
    <location>
        <begin position="1"/>
        <end position="16"/>
    </location>
</feature>
<gene>
    <name evidence="2" type="ORF">SAMN05421809_3840</name>
</gene>
<sequence>MTDDADNTDGSEDLDAFSESFDHEATGSEKRQLGERYETVEKGGEVTDPSEMPDGGYTVAPTSNNPNQGTESDGDTSGDSD</sequence>
<feature type="region of interest" description="Disordered" evidence="1">
    <location>
        <begin position="1"/>
        <end position="81"/>
    </location>
</feature>
<dbReference type="RefSeq" id="WP_139327091.1">
    <property type="nucleotide sequence ID" value="NZ_CP019329.1"/>
</dbReference>
<dbReference type="AlphaFoldDB" id="A0A1N7GAK1"/>
<dbReference type="GeneID" id="30957767"/>
<feature type="compositionally biased region" description="Acidic residues" evidence="1">
    <location>
        <begin position="72"/>
        <end position="81"/>
    </location>
</feature>